<reference evidence="1" key="1">
    <citation type="journal article" date="2020" name="Stud. Mycol.">
        <title>101 Dothideomycetes genomes: a test case for predicting lifestyles and emergence of pathogens.</title>
        <authorList>
            <person name="Haridas S."/>
            <person name="Albert R."/>
            <person name="Binder M."/>
            <person name="Bloem J."/>
            <person name="Labutti K."/>
            <person name="Salamov A."/>
            <person name="Andreopoulos B."/>
            <person name="Baker S."/>
            <person name="Barry K."/>
            <person name="Bills G."/>
            <person name="Bluhm B."/>
            <person name="Cannon C."/>
            <person name="Castanera R."/>
            <person name="Culley D."/>
            <person name="Daum C."/>
            <person name="Ezra D."/>
            <person name="Gonzalez J."/>
            <person name="Henrissat B."/>
            <person name="Kuo A."/>
            <person name="Liang C."/>
            <person name="Lipzen A."/>
            <person name="Lutzoni F."/>
            <person name="Magnuson J."/>
            <person name="Mondo S."/>
            <person name="Nolan M."/>
            <person name="Ohm R."/>
            <person name="Pangilinan J."/>
            <person name="Park H.-J."/>
            <person name="Ramirez L."/>
            <person name="Alfaro M."/>
            <person name="Sun H."/>
            <person name="Tritt A."/>
            <person name="Yoshinaga Y."/>
            <person name="Zwiers L.-H."/>
            <person name="Turgeon B."/>
            <person name="Goodwin S."/>
            <person name="Spatafora J."/>
            <person name="Crous P."/>
            <person name="Grigoriev I."/>
        </authorList>
    </citation>
    <scope>NUCLEOTIDE SEQUENCE</scope>
    <source>
        <strain evidence="1">CBS 675.92</strain>
    </source>
</reference>
<keyword evidence="2" id="KW-1185">Reference proteome</keyword>
<protein>
    <recommendedName>
        <fullName evidence="3">Protein kinase domain-containing protein</fullName>
    </recommendedName>
</protein>
<sequence>MTSPTTYTFFQISREDWDLTTTYILESSNGIFYHGTTPLTPSELSALPPSSIPTTLTFTFLSKQSLFHTFPFYDKHIMTKYTGSLTDPNVYIKRPSNFMSWPVDAWPTYNFNMSTRHEIAVGERIRRMPHKNLCGYMGVLVHPRLGAVTDIVYRRYTCDLFDFCTSGLLRTERQHTTIMRAIAEAVVHFNDVIGYGHNDIRPENIFLKLDRSLEDAKQAAKRGEAVKVLAAAVGDFDAAVPLGSAVLKHAPGEWWPMDLVPGLEKNGAIARREIDEAGVFLVGEFMDGWFGMRGLDDDGSPHSSPSYSAVEASVANKDADAEVAGTARDVVQQAAGPGRDQQEDWPFSLPAVRDFCHNMPESHGIVELPSVGDVFYDCSLSDYEEEEEDAFYEAPLSDEEKPVDDELDGIERSVTASAADIFAPFFRCITPTLSA</sequence>
<dbReference type="Gene3D" id="1.10.510.10">
    <property type="entry name" value="Transferase(Phosphotransferase) domain 1"/>
    <property type="match status" value="1"/>
</dbReference>
<dbReference type="OrthoDB" id="4062651at2759"/>
<name>A0A6A5UIQ4_9PLEO</name>
<dbReference type="SUPFAM" id="SSF56112">
    <property type="entry name" value="Protein kinase-like (PK-like)"/>
    <property type="match status" value="1"/>
</dbReference>
<evidence type="ECO:0000313" key="2">
    <source>
        <dbReference type="Proteomes" id="UP000800035"/>
    </source>
</evidence>
<organism evidence="1 2">
    <name type="scientific">Byssothecium circinans</name>
    <dbReference type="NCBI Taxonomy" id="147558"/>
    <lineage>
        <taxon>Eukaryota</taxon>
        <taxon>Fungi</taxon>
        <taxon>Dikarya</taxon>
        <taxon>Ascomycota</taxon>
        <taxon>Pezizomycotina</taxon>
        <taxon>Dothideomycetes</taxon>
        <taxon>Pleosporomycetidae</taxon>
        <taxon>Pleosporales</taxon>
        <taxon>Massarineae</taxon>
        <taxon>Massarinaceae</taxon>
        <taxon>Byssothecium</taxon>
    </lineage>
</organism>
<dbReference type="Proteomes" id="UP000800035">
    <property type="component" value="Unassembled WGS sequence"/>
</dbReference>
<proteinExistence type="predicted"/>
<gene>
    <name evidence="1" type="ORF">CC80DRAFT_580857</name>
</gene>
<dbReference type="AlphaFoldDB" id="A0A6A5UIQ4"/>
<evidence type="ECO:0008006" key="3">
    <source>
        <dbReference type="Google" id="ProtNLM"/>
    </source>
</evidence>
<evidence type="ECO:0000313" key="1">
    <source>
        <dbReference type="EMBL" id="KAF1960947.1"/>
    </source>
</evidence>
<dbReference type="InterPro" id="IPR011009">
    <property type="entry name" value="Kinase-like_dom_sf"/>
</dbReference>
<accession>A0A6A5UIQ4</accession>
<dbReference type="EMBL" id="ML976982">
    <property type="protein sequence ID" value="KAF1960947.1"/>
    <property type="molecule type" value="Genomic_DNA"/>
</dbReference>